<dbReference type="NCBIfam" id="TIGR04085">
    <property type="entry name" value="rSAM_more_4Fe4S"/>
    <property type="match status" value="1"/>
</dbReference>
<keyword evidence="3" id="KW-0949">S-adenosyl-L-methionine</keyword>
<dbReference type="STRING" id="1122184.SAMN02745176_01223"/>
<evidence type="ECO:0000256" key="2">
    <source>
        <dbReference type="ARBA" id="ARBA00022485"/>
    </source>
</evidence>
<feature type="domain" description="Radical SAM core" evidence="7">
    <location>
        <begin position="93"/>
        <end position="323"/>
    </location>
</feature>
<evidence type="ECO:0000256" key="6">
    <source>
        <dbReference type="ARBA" id="ARBA00023014"/>
    </source>
</evidence>
<keyword evidence="9" id="KW-1185">Reference proteome</keyword>
<dbReference type="InterPro" id="IPR013785">
    <property type="entry name" value="Aldolase_TIM"/>
</dbReference>
<dbReference type="SFLD" id="SFLDG01386">
    <property type="entry name" value="main_SPASM_domain-containing"/>
    <property type="match status" value="1"/>
</dbReference>
<dbReference type="InterPro" id="IPR023867">
    <property type="entry name" value="Sulphatase_maturase_rSAM"/>
</dbReference>
<dbReference type="GO" id="GO:0046872">
    <property type="term" value="F:metal ion binding"/>
    <property type="evidence" value="ECO:0007669"/>
    <property type="project" value="UniProtKB-KW"/>
</dbReference>
<evidence type="ECO:0000256" key="1">
    <source>
        <dbReference type="ARBA" id="ARBA00001966"/>
    </source>
</evidence>
<keyword evidence="4" id="KW-0479">Metal-binding</keyword>
<dbReference type="GO" id="GO:0051539">
    <property type="term" value="F:4 iron, 4 sulfur cluster binding"/>
    <property type="evidence" value="ECO:0007669"/>
    <property type="project" value="UniProtKB-KW"/>
</dbReference>
<evidence type="ECO:0000256" key="3">
    <source>
        <dbReference type="ARBA" id="ARBA00022691"/>
    </source>
</evidence>
<protein>
    <submittedName>
        <fullName evidence="8">Radical SAM additional 4Fe4S-binding SPASM domain-containing protein</fullName>
    </submittedName>
</protein>
<sequence length="472" mass="55191">MKNYYVSKYLNIIPLKDTYLLFNGFNGCIDEVSKEMGQLLSNKDKVVSSQDIADVEIEFLQRRGHVTNLTPEEEKKEFVKFVKKIDEFNLKNDFSECNLMLLLSYACNLNCYYCYQKPIRGKKENKVMTKEFVDQLFGIYFEKLYRDVSREDLDITLYGGEPFLKRNRDVVERVLEYSNKYSINVGAISNCTQLEHYLDLVGPLPGQINFIQVSIDGNQEDHDTSRVSEPGKPTFDTIVRNIHLMLDRKVKLNIRINIDANSLEKLAFLYDFLEKEEILNHPYAYIYLHPLHNHFKQTDDSSFVGHMEAAATIESINIKSKIRHPIRRKAEGLAYLMKIQRGIPFRKTRFCMQNIPNNFLIDPYGDIYGCYEEAGRDDYKIGYLKNGEVYFNSLREDYLNRNLLNLDKCLECSISLLCAGECGVQARENNGSIYNPYCSTRKDEIYEAIKYIYTEREQDDRIDSLNFLFPHL</sequence>
<dbReference type="PANTHER" id="PTHR43273:SF8">
    <property type="entry name" value="RADICAL SAM DOMAIN PROTEIN"/>
    <property type="match status" value="1"/>
</dbReference>
<comment type="cofactor">
    <cofactor evidence="1">
        <name>[4Fe-4S] cluster</name>
        <dbReference type="ChEBI" id="CHEBI:49883"/>
    </cofactor>
</comment>
<evidence type="ECO:0000313" key="8">
    <source>
        <dbReference type="EMBL" id="SHI75241.1"/>
    </source>
</evidence>
<dbReference type="UniPathway" id="UPA00782"/>
<dbReference type="Gene3D" id="3.20.20.70">
    <property type="entry name" value="Aldolase class I"/>
    <property type="match status" value="1"/>
</dbReference>
<dbReference type="PROSITE" id="PS51918">
    <property type="entry name" value="RADICAL_SAM"/>
    <property type="match status" value="1"/>
</dbReference>
<dbReference type="InterPro" id="IPR000385">
    <property type="entry name" value="MoaA_NifB_PqqE_Fe-S-bd_CS"/>
</dbReference>
<keyword evidence="6" id="KW-0411">Iron-sulfur</keyword>
<dbReference type="SFLD" id="SFLDS00029">
    <property type="entry name" value="Radical_SAM"/>
    <property type="match status" value="1"/>
</dbReference>
<name>A0A1M6DPU5_9FIRM</name>
<dbReference type="GO" id="GO:0016491">
    <property type="term" value="F:oxidoreductase activity"/>
    <property type="evidence" value="ECO:0007669"/>
    <property type="project" value="InterPro"/>
</dbReference>
<dbReference type="PANTHER" id="PTHR43273">
    <property type="entry name" value="ANAEROBIC SULFATASE-MATURATING ENZYME HOMOLOG ASLB-RELATED"/>
    <property type="match status" value="1"/>
</dbReference>
<proteinExistence type="predicted"/>
<accession>A0A1M6DPU5</accession>
<dbReference type="CDD" id="cd01335">
    <property type="entry name" value="Radical_SAM"/>
    <property type="match status" value="1"/>
</dbReference>
<dbReference type="InterPro" id="IPR058240">
    <property type="entry name" value="rSAM_sf"/>
</dbReference>
<evidence type="ECO:0000256" key="4">
    <source>
        <dbReference type="ARBA" id="ARBA00022723"/>
    </source>
</evidence>
<evidence type="ECO:0000256" key="5">
    <source>
        <dbReference type="ARBA" id="ARBA00023004"/>
    </source>
</evidence>
<dbReference type="InterPro" id="IPR007197">
    <property type="entry name" value="rSAM"/>
</dbReference>
<dbReference type="OrthoDB" id="9808591at2"/>
<dbReference type="Proteomes" id="UP000184442">
    <property type="component" value="Unassembled WGS sequence"/>
</dbReference>
<dbReference type="Pfam" id="PF04055">
    <property type="entry name" value="Radical_SAM"/>
    <property type="match status" value="1"/>
</dbReference>
<evidence type="ECO:0000313" key="9">
    <source>
        <dbReference type="Proteomes" id="UP000184442"/>
    </source>
</evidence>
<dbReference type="SFLD" id="SFLDG01067">
    <property type="entry name" value="SPASM/twitch_domain_containing"/>
    <property type="match status" value="1"/>
</dbReference>
<dbReference type="PROSITE" id="PS01305">
    <property type="entry name" value="MOAA_NIFB_PQQE"/>
    <property type="match status" value="1"/>
</dbReference>
<dbReference type="SUPFAM" id="SSF102114">
    <property type="entry name" value="Radical SAM enzymes"/>
    <property type="match status" value="1"/>
</dbReference>
<dbReference type="RefSeq" id="WP_073025353.1">
    <property type="nucleotide sequence ID" value="NZ_FQZS01000007.1"/>
</dbReference>
<reference evidence="8 9" key="1">
    <citation type="submission" date="2016-11" db="EMBL/GenBank/DDBJ databases">
        <authorList>
            <person name="Jaros S."/>
            <person name="Januszkiewicz K."/>
            <person name="Wedrychowicz H."/>
        </authorList>
    </citation>
    <scope>NUCLEOTIDE SEQUENCE [LARGE SCALE GENOMIC DNA]</scope>
    <source>
        <strain evidence="8 9">DSM 19022</strain>
    </source>
</reference>
<dbReference type="EMBL" id="FQZS01000007">
    <property type="protein sequence ID" value="SHI75241.1"/>
    <property type="molecule type" value="Genomic_DNA"/>
</dbReference>
<dbReference type="SFLD" id="SFLDG01384">
    <property type="entry name" value="thioether_bond_formation_requi"/>
    <property type="match status" value="1"/>
</dbReference>
<gene>
    <name evidence="8" type="ORF">SAMN02745176_01223</name>
</gene>
<dbReference type="InterPro" id="IPR023885">
    <property type="entry name" value="4Fe4S-binding_SPASM_dom"/>
</dbReference>
<organism evidence="8 9">
    <name type="scientific">Lutispora thermophila DSM 19022</name>
    <dbReference type="NCBI Taxonomy" id="1122184"/>
    <lineage>
        <taxon>Bacteria</taxon>
        <taxon>Bacillati</taxon>
        <taxon>Bacillota</taxon>
        <taxon>Clostridia</taxon>
        <taxon>Lutisporales</taxon>
        <taxon>Lutisporaceae</taxon>
        <taxon>Lutispora</taxon>
    </lineage>
</organism>
<evidence type="ECO:0000259" key="7">
    <source>
        <dbReference type="PROSITE" id="PS51918"/>
    </source>
</evidence>
<keyword evidence="5" id="KW-0408">Iron</keyword>
<keyword evidence="2" id="KW-0004">4Fe-4S</keyword>
<dbReference type="AlphaFoldDB" id="A0A1M6DPU5"/>